<organism evidence="12 13">
    <name type="scientific">Apolygus lucorum</name>
    <name type="common">Small green plant bug</name>
    <name type="synonym">Lygocoris lucorum</name>
    <dbReference type="NCBI Taxonomy" id="248454"/>
    <lineage>
        <taxon>Eukaryota</taxon>
        <taxon>Metazoa</taxon>
        <taxon>Ecdysozoa</taxon>
        <taxon>Arthropoda</taxon>
        <taxon>Hexapoda</taxon>
        <taxon>Insecta</taxon>
        <taxon>Pterygota</taxon>
        <taxon>Neoptera</taxon>
        <taxon>Paraneoptera</taxon>
        <taxon>Hemiptera</taxon>
        <taxon>Heteroptera</taxon>
        <taxon>Panheteroptera</taxon>
        <taxon>Cimicomorpha</taxon>
        <taxon>Miridae</taxon>
        <taxon>Mirini</taxon>
        <taxon>Apolygus</taxon>
    </lineage>
</organism>
<evidence type="ECO:0000256" key="6">
    <source>
        <dbReference type="ARBA" id="ARBA00033443"/>
    </source>
</evidence>
<dbReference type="PANTHER" id="PTHR12215:SF10">
    <property type="entry name" value="L-AMINOADIPATE-SEMIALDEHYDE DEHYDROGENASE-PHOSPHOPANTETHEINYL TRANSFERASE"/>
    <property type="match status" value="1"/>
</dbReference>
<feature type="chain" id="PRO_5035780865" description="L-aminoadipate-semialdehyde dehydrogenase-phosphopantetheinyl transferase" evidence="9">
    <location>
        <begin position="22"/>
        <end position="313"/>
    </location>
</feature>
<evidence type="ECO:0000256" key="2">
    <source>
        <dbReference type="ARBA" id="ARBA00013172"/>
    </source>
</evidence>
<evidence type="ECO:0000313" key="12">
    <source>
        <dbReference type="EMBL" id="KAF6207363.1"/>
    </source>
</evidence>
<comment type="similarity">
    <text evidence="1">Belongs to the P-Pant transferase superfamily. AcpS family.</text>
</comment>
<dbReference type="Proteomes" id="UP000466442">
    <property type="component" value="Unassembled WGS sequence"/>
</dbReference>
<accession>A0A8S9XEH9</accession>
<dbReference type="AlphaFoldDB" id="A0A8S9XEH9"/>
<feature type="domain" description="4'-phosphopantetheinyl transferase N-terminal" evidence="11">
    <location>
        <begin position="60"/>
        <end position="139"/>
    </location>
</feature>
<evidence type="ECO:0000259" key="10">
    <source>
        <dbReference type="Pfam" id="PF01648"/>
    </source>
</evidence>
<name>A0A8S9XEH9_APOLU</name>
<dbReference type="Pfam" id="PF01648">
    <property type="entry name" value="ACPS"/>
    <property type="match status" value="1"/>
</dbReference>
<dbReference type="GO" id="GO:0019878">
    <property type="term" value="P:lysine biosynthetic process via aminoadipic acid"/>
    <property type="evidence" value="ECO:0007669"/>
    <property type="project" value="TreeGrafter"/>
</dbReference>
<protein>
    <recommendedName>
        <fullName evidence="3">L-aminoadipate-semialdehyde dehydrogenase-phosphopantetheinyl transferase</fullName>
        <ecNumber evidence="2">2.7.8.7</ecNumber>
    </recommendedName>
    <alternativeName>
        <fullName evidence="5">4'-phosphopantetheinyl transferase</fullName>
    </alternativeName>
    <alternativeName>
        <fullName evidence="6">Alpha-aminoadipic semialdehyde dehydrogenase-phosphopantetheinyl transferase</fullName>
    </alternativeName>
</protein>
<dbReference type="EMBL" id="WIXP02000008">
    <property type="protein sequence ID" value="KAF6207363.1"/>
    <property type="molecule type" value="Genomic_DNA"/>
</dbReference>
<evidence type="ECO:0000313" key="13">
    <source>
        <dbReference type="Proteomes" id="UP000466442"/>
    </source>
</evidence>
<dbReference type="InterPro" id="IPR055066">
    <property type="entry name" value="AASDHPPT_N"/>
</dbReference>
<feature type="domain" description="4'-phosphopantetheinyl transferase" evidence="10">
    <location>
        <begin position="143"/>
        <end position="261"/>
    </location>
</feature>
<keyword evidence="9" id="KW-0732">Signal</keyword>
<evidence type="ECO:0000259" key="11">
    <source>
        <dbReference type="Pfam" id="PF22624"/>
    </source>
</evidence>
<reference evidence="12" key="1">
    <citation type="journal article" date="2021" name="Mol. Ecol. Resour.">
        <title>Apolygus lucorum genome provides insights into omnivorousness and mesophyll feeding.</title>
        <authorList>
            <person name="Liu Y."/>
            <person name="Liu H."/>
            <person name="Wang H."/>
            <person name="Huang T."/>
            <person name="Liu B."/>
            <person name="Yang B."/>
            <person name="Yin L."/>
            <person name="Li B."/>
            <person name="Zhang Y."/>
            <person name="Zhang S."/>
            <person name="Jiang F."/>
            <person name="Zhang X."/>
            <person name="Ren Y."/>
            <person name="Wang B."/>
            <person name="Wang S."/>
            <person name="Lu Y."/>
            <person name="Wu K."/>
            <person name="Fan W."/>
            <person name="Wang G."/>
        </authorList>
    </citation>
    <scope>NUCLEOTIDE SEQUENCE</scope>
    <source>
        <strain evidence="12">12Hb</strain>
    </source>
</reference>
<sequence length="313" mass="35996">MILRVFVCLTALTHSPFYVSADSYTCEEPLLEKAVITATSSLRDRGPNNARLHSAGSVGKELKKIEKDRILKYEYFKDAIATLSGRLMMRKFVSDATGLKWDDFLLSRDDRCKPFYPGDIKILFNVSHHGKLTVLAGETGVTQVGVDVMEMKYTGGKPLREFFRLMSRQLTTQEWEAVKYSSLESQQEKTFFRVWALKEAYFKATGDGLAVPFNTVDFRFHSKLDQIGSYVEDTEIYFEGTKQVDWRFQEVLLNEDFCVCVAIHCPPDQFDLYPSLPFQEVSFQELVQNCKPIIPADEDGCKKMLDKYERDKQ</sequence>
<dbReference type="GO" id="GO:0008897">
    <property type="term" value="F:holo-[acyl-carrier-protein] synthase activity"/>
    <property type="evidence" value="ECO:0007669"/>
    <property type="project" value="UniProtKB-EC"/>
</dbReference>
<feature type="signal peptide" evidence="9">
    <location>
        <begin position="1"/>
        <end position="21"/>
    </location>
</feature>
<evidence type="ECO:0000256" key="7">
    <source>
        <dbReference type="ARBA" id="ARBA00048641"/>
    </source>
</evidence>
<dbReference type="InterPro" id="IPR037143">
    <property type="entry name" value="4-PPantetheinyl_Trfase_dom_sf"/>
</dbReference>
<proteinExistence type="inferred from homology"/>
<keyword evidence="13" id="KW-1185">Reference proteome</keyword>
<comment type="caution">
    <text evidence="12">The sequence shown here is derived from an EMBL/GenBank/DDBJ whole genome shotgun (WGS) entry which is preliminary data.</text>
</comment>
<evidence type="ECO:0000256" key="5">
    <source>
        <dbReference type="ARBA" id="ARBA00030484"/>
    </source>
</evidence>
<dbReference type="InterPro" id="IPR050559">
    <property type="entry name" value="P-Pant_transferase_sf"/>
</dbReference>
<evidence type="ECO:0000256" key="8">
    <source>
        <dbReference type="ARBA" id="ARBA00048794"/>
    </source>
</evidence>
<dbReference type="GO" id="GO:0005829">
    <property type="term" value="C:cytosol"/>
    <property type="evidence" value="ECO:0007669"/>
    <property type="project" value="TreeGrafter"/>
</dbReference>
<evidence type="ECO:0000256" key="3">
    <source>
        <dbReference type="ARBA" id="ARBA00016301"/>
    </source>
</evidence>
<dbReference type="PANTHER" id="PTHR12215">
    <property type="entry name" value="PHOSPHOPANTETHEINE TRANSFERASE"/>
    <property type="match status" value="1"/>
</dbReference>
<dbReference type="FunFam" id="3.90.470.20:FF:000003">
    <property type="entry name" value="L-aminoadipate-semialdehyde dehydrogenase-phosphopantetheinyl transferase"/>
    <property type="match status" value="1"/>
</dbReference>
<comment type="catalytic activity">
    <reaction evidence="7">
        <text>apo-[ACP] + CoA = holo-[ACP] + adenosine 3',5'-bisphosphate + H(+)</text>
        <dbReference type="Rhea" id="RHEA:12068"/>
        <dbReference type="Rhea" id="RHEA-COMP:9685"/>
        <dbReference type="Rhea" id="RHEA-COMP:9690"/>
        <dbReference type="ChEBI" id="CHEBI:15378"/>
        <dbReference type="ChEBI" id="CHEBI:29999"/>
        <dbReference type="ChEBI" id="CHEBI:57287"/>
        <dbReference type="ChEBI" id="CHEBI:58343"/>
        <dbReference type="ChEBI" id="CHEBI:64479"/>
        <dbReference type="EC" id="2.7.8.7"/>
    </reaction>
    <physiologicalReaction direction="left-to-right" evidence="7">
        <dbReference type="Rhea" id="RHEA:12069"/>
    </physiologicalReaction>
</comment>
<dbReference type="Pfam" id="PF22624">
    <property type="entry name" value="AASDHPPT_N"/>
    <property type="match status" value="1"/>
</dbReference>
<dbReference type="Gene3D" id="3.90.470.20">
    <property type="entry name" value="4'-phosphopantetheinyl transferase domain"/>
    <property type="match status" value="2"/>
</dbReference>
<comment type="catalytic activity">
    <reaction evidence="8">
        <text>apo-[ACP] + acetyl-CoA = acetyl-[ACP] + adenosine 3',5'-bisphosphate + H(+)</text>
        <dbReference type="Rhea" id="RHEA:46564"/>
        <dbReference type="Rhea" id="RHEA-COMP:9621"/>
        <dbReference type="Rhea" id="RHEA-COMP:9690"/>
        <dbReference type="ChEBI" id="CHEBI:15378"/>
        <dbReference type="ChEBI" id="CHEBI:29999"/>
        <dbReference type="ChEBI" id="CHEBI:57288"/>
        <dbReference type="ChEBI" id="CHEBI:58343"/>
        <dbReference type="ChEBI" id="CHEBI:78446"/>
    </reaction>
    <physiologicalReaction direction="left-to-right" evidence="8">
        <dbReference type="Rhea" id="RHEA:46565"/>
    </physiologicalReaction>
</comment>
<evidence type="ECO:0000256" key="4">
    <source>
        <dbReference type="ARBA" id="ARBA00022679"/>
    </source>
</evidence>
<evidence type="ECO:0000256" key="1">
    <source>
        <dbReference type="ARBA" id="ARBA00006195"/>
    </source>
</evidence>
<dbReference type="EC" id="2.7.8.7" evidence="2"/>
<dbReference type="GO" id="GO:0000287">
    <property type="term" value="F:magnesium ion binding"/>
    <property type="evidence" value="ECO:0007669"/>
    <property type="project" value="InterPro"/>
</dbReference>
<evidence type="ECO:0000256" key="9">
    <source>
        <dbReference type="SAM" id="SignalP"/>
    </source>
</evidence>
<dbReference type="SUPFAM" id="SSF56214">
    <property type="entry name" value="4'-phosphopantetheinyl transferase"/>
    <property type="match status" value="2"/>
</dbReference>
<gene>
    <name evidence="12" type="ORF">GE061_018604</name>
</gene>
<keyword evidence="4" id="KW-0808">Transferase</keyword>
<dbReference type="InterPro" id="IPR008278">
    <property type="entry name" value="4-PPantetheinyl_Trfase_dom"/>
</dbReference>
<dbReference type="OrthoDB" id="26719at2759"/>